<dbReference type="EMBL" id="JAUCFI010000003">
    <property type="protein sequence ID" value="MDM5282512.1"/>
    <property type="molecule type" value="Genomic_DNA"/>
</dbReference>
<sequence>MLEWVITLGFVGCLGLSGGVFVHFVKSGLNLEDSSRIDPLPEIKE</sequence>
<dbReference type="AlphaFoldDB" id="A0A561CUW2"/>
<gene>
    <name evidence="2" type="ORF">KEH51_08385</name>
    <name evidence="3" type="ORF">QUF85_04185</name>
</gene>
<keyword evidence="1" id="KW-0812">Transmembrane</keyword>
<feature type="transmembrane region" description="Helical" evidence="1">
    <location>
        <begin position="6"/>
        <end position="25"/>
    </location>
</feature>
<reference evidence="2" key="1">
    <citation type="submission" date="2021-04" db="EMBL/GenBank/DDBJ databases">
        <title>Whole genome sequencing of Enterococci isolates from hospitalized patients.</title>
        <authorList>
            <person name="Ogoti B.M."/>
            <person name="Onyambu F.G."/>
        </authorList>
    </citation>
    <scope>NUCLEOTIDE SEQUENCE</scope>
    <source>
        <strain evidence="2">242</strain>
    </source>
</reference>
<accession>A0A561CUW2</accession>
<name>A0A561CUW2_9BACI</name>
<dbReference type="Proteomes" id="UP000680045">
    <property type="component" value="Unassembled WGS sequence"/>
</dbReference>
<proteinExistence type="predicted"/>
<dbReference type="RefSeq" id="WP_164468808.1">
    <property type="nucleotide sequence ID" value="NZ_CAKKML010000021.1"/>
</dbReference>
<keyword evidence="1" id="KW-0472">Membrane</keyword>
<organism evidence="2 4">
    <name type="scientific">Peribacillus frigoritolerans</name>
    <dbReference type="NCBI Taxonomy" id="450367"/>
    <lineage>
        <taxon>Bacteria</taxon>
        <taxon>Bacillati</taxon>
        <taxon>Bacillota</taxon>
        <taxon>Bacilli</taxon>
        <taxon>Bacillales</taxon>
        <taxon>Bacillaceae</taxon>
        <taxon>Peribacillus</taxon>
    </lineage>
</organism>
<comment type="caution">
    <text evidence="2">The sequence shown here is derived from an EMBL/GenBank/DDBJ whole genome shotgun (WGS) entry which is preliminary data.</text>
</comment>
<evidence type="ECO:0000313" key="3">
    <source>
        <dbReference type="EMBL" id="MDM5282512.1"/>
    </source>
</evidence>
<keyword evidence="1" id="KW-1133">Transmembrane helix</keyword>
<reference evidence="3" key="2">
    <citation type="submission" date="2023-06" db="EMBL/GenBank/DDBJ databases">
        <title>Comparative genomics of Bacillaceae isolates and their secondary metabolite potential.</title>
        <authorList>
            <person name="Song L."/>
            <person name="Nielsen L.J."/>
            <person name="Mohite O."/>
            <person name="Xu X."/>
            <person name="Weber T."/>
            <person name="Kovacs A.T."/>
        </authorList>
    </citation>
    <scope>NUCLEOTIDE SEQUENCE</scope>
    <source>
        <strain evidence="3">G1S1</strain>
    </source>
</reference>
<evidence type="ECO:0000256" key="1">
    <source>
        <dbReference type="SAM" id="Phobius"/>
    </source>
</evidence>
<evidence type="ECO:0000313" key="4">
    <source>
        <dbReference type="Proteomes" id="UP000680045"/>
    </source>
</evidence>
<dbReference type="GeneID" id="72366876"/>
<protein>
    <submittedName>
        <fullName evidence="2">Uncharacterized protein</fullName>
    </submittedName>
</protein>
<dbReference type="Proteomes" id="UP001238973">
    <property type="component" value="Unassembled WGS sequence"/>
</dbReference>
<dbReference type="EMBL" id="JAGTPW010000011">
    <property type="protein sequence ID" value="MBR8644549.1"/>
    <property type="molecule type" value="Genomic_DNA"/>
</dbReference>
<evidence type="ECO:0000313" key="2">
    <source>
        <dbReference type="EMBL" id="MBR8644549.1"/>
    </source>
</evidence>